<proteinExistence type="predicted"/>
<accession>A0ABY7VLT0</accession>
<dbReference type="Proteomes" id="UP001215231">
    <property type="component" value="Chromosome"/>
</dbReference>
<keyword evidence="2" id="KW-1185">Reference proteome</keyword>
<dbReference type="RefSeq" id="WP_274054352.1">
    <property type="nucleotide sequence ID" value="NZ_CP059693.1"/>
</dbReference>
<name>A0ABY7VLT0_9GAMM</name>
<evidence type="ECO:0000313" key="1">
    <source>
        <dbReference type="EMBL" id="WDE13898.1"/>
    </source>
</evidence>
<reference evidence="1 2" key="1">
    <citation type="journal article" date="2022" name="Mar. Drugs">
        <title>Bioassay-Guided Fractionation Leads to the Detection of Cholic Acid Generated by the Rare Thalassomonas sp.</title>
        <authorList>
            <person name="Pheiffer F."/>
            <person name="Schneider Y.K."/>
            <person name="Hansen E.H."/>
            <person name="Andersen J.H."/>
            <person name="Isaksson J."/>
            <person name="Busche T."/>
            <person name="R C."/>
            <person name="Kalinowski J."/>
            <person name="Zyl L.V."/>
            <person name="Trindade M."/>
        </authorList>
    </citation>
    <scope>NUCLEOTIDE SEQUENCE [LARGE SCALE GENOMIC DNA]</scope>
    <source>
        <strain evidence="1 2">A5K-61T</strain>
    </source>
</reference>
<sequence length="363" mass="40104">MSYLLEHSQVLLGNESDLDKALALDKLPTKTSYSSLEDGQQVVSSFFPFSDEVPTSTGGNKLERIELLLSQLLAKVARENRDNDVSPYSQMPVFWLLPELLHQPLPGQDNPGGEKQYLQVWAARLKKAFPALFNHELSQFFPFGRAALPMALTSVVKLLSANDIEIKEKKGVKDQVPGVCLIAVDSLYHDLDILARGKLLITAESDSGIVPSEGAIFTCIKPANQQEKQGISIDLLAQESTSINQRSSGIESLFLKVSQDLAGQEEKITHLYLPGNGDETLSHPWSDAYFRLAPCLEGRARIFQSALFTGELGCVTGLYNLLHLYNGFEQQELLGKVVQLEQSQSLYQAIALYSWQGEVETGC</sequence>
<protein>
    <submittedName>
        <fullName evidence="1">Uncharacterized protein</fullName>
    </submittedName>
</protein>
<organism evidence="1 2">
    <name type="scientific">Thalassomonas haliotis</name>
    <dbReference type="NCBI Taxonomy" id="485448"/>
    <lineage>
        <taxon>Bacteria</taxon>
        <taxon>Pseudomonadati</taxon>
        <taxon>Pseudomonadota</taxon>
        <taxon>Gammaproteobacteria</taxon>
        <taxon>Alteromonadales</taxon>
        <taxon>Colwelliaceae</taxon>
        <taxon>Thalassomonas</taxon>
    </lineage>
</organism>
<evidence type="ECO:0000313" key="2">
    <source>
        <dbReference type="Proteomes" id="UP001215231"/>
    </source>
</evidence>
<dbReference type="EMBL" id="CP059693">
    <property type="protein sequence ID" value="WDE13898.1"/>
    <property type="molecule type" value="Genomic_DNA"/>
</dbReference>
<gene>
    <name evidence="1" type="ORF">H3N35_10895</name>
</gene>